<dbReference type="Gene3D" id="3.90.1170.50">
    <property type="entry name" value="Aldehyde oxidase/xanthine dehydrogenase, a/b hammerhead"/>
    <property type="match status" value="1"/>
</dbReference>
<comment type="caution">
    <text evidence="4">The sequence shown here is derived from an EMBL/GenBank/DDBJ whole genome shotgun (WGS) entry which is preliminary data.</text>
</comment>
<dbReference type="Gene3D" id="3.30.365.10">
    <property type="entry name" value="Aldehyde oxidase/xanthine dehydrogenase, molybdopterin binding domain"/>
    <property type="match status" value="5"/>
</dbReference>
<dbReference type="EMBL" id="JBHSRS010000083">
    <property type="protein sequence ID" value="MFC6283669.1"/>
    <property type="molecule type" value="Genomic_DNA"/>
</dbReference>
<dbReference type="SUPFAM" id="SSF54665">
    <property type="entry name" value="CO dehydrogenase molybdoprotein N-domain-like"/>
    <property type="match status" value="1"/>
</dbReference>
<dbReference type="Pfam" id="PF02738">
    <property type="entry name" value="MoCoBD_1"/>
    <property type="match status" value="1"/>
</dbReference>
<dbReference type="SUPFAM" id="SSF56003">
    <property type="entry name" value="Molybdenum cofactor-binding domain"/>
    <property type="match status" value="1"/>
</dbReference>
<reference evidence="5" key="1">
    <citation type="journal article" date="2019" name="Int. J. Syst. Evol. Microbiol.">
        <title>The Global Catalogue of Microorganisms (GCM) 10K type strain sequencing project: providing services to taxonomists for standard genome sequencing and annotation.</title>
        <authorList>
            <consortium name="The Broad Institute Genomics Platform"/>
            <consortium name="The Broad Institute Genome Sequencing Center for Infectious Disease"/>
            <person name="Wu L."/>
            <person name="Ma J."/>
        </authorList>
    </citation>
    <scope>NUCLEOTIDE SEQUENCE [LARGE SCALE GENOMIC DNA]</scope>
    <source>
        <strain evidence="5">CCUG 39402</strain>
    </source>
</reference>
<evidence type="ECO:0000259" key="3">
    <source>
        <dbReference type="SMART" id="SM01008"/>
    </source>
</evidence>
<feature type="domain" description="Aldehyde oxidase/xanthine dehydrogenase a/b hammerhead" evidence="3">
    <location>
        <begin position="30"/>
        <end position="143"/>
    </location>
</feature>
<dbReference type="InterPro" id="IPR037165">
    <property type="entry name" value="AldOxase/xan_DH_Mopterin-bd_sf"/>
</dbReference>
<dbReference type="InterPro" id="IPR046867">
    <property type="entry name" value="AldOxase/xan_DH_MoCoBD2"/>
</dbReference>
<dbReference type="Proteomes" id="UP001596270">
    <property type="component" value="Unassembled WGS sequence"/>
</dbReference>
<sequence>MTFSTPAITELPADRRPGGLARVEDHRLLTGRGLYVHDVQQQGMLHAVFVRSTHARARLLSVDQQAARDAEGVVAVIGPEQLAGHFMPPINELVSGMRLPDCPLLAQGRVDSVGQPIALVIAGSLQAAQAAAEQVFVDYDAEPAQGDMAPGAEPLGSVRHQSGNARASDAAHRVSLSHRQSRVIAMSLEPRAAVARWDAGSGMLTAWLGTQAPSRARADIARTLGLPTSRVRVIAPDVGGAFGAKASVSPEDLVVAFAAHHLKATVKWISSRSEEFMSAAQGRGARLEGELWLDAEGRFLHLQARLQFPMGAWLPFSTVVPARNAARILPGPYRVAGVDIAAQAGMSNAAAVNIYRGAGRPEAALLMERLVEMAARQAGIDPVELRLRNLVEAGAMPYATPTGECFDAGDYSAALERACARFDYAGERREQARRRAAGELLGIGVAMYVEPCGQGWESARVTLQADGGVCVASGSAAQGQGHQTSYAVIAAEALACDVARVRVDHGDTGSCPEGIGALASRSMAIGGSAVAQAARMAAQRRDAGEALPIVAETVYTAPSEAWSYGCVIARMAIDCDTGKPRIERMVWADDAGRIISPQLAEGQLLGGMAQGLGQAMLERIVYDSEGQLLTGSLMDYAIPRADDMPPMEFESLAVASKANLLGAKGVGEAGCIGVPAALLNAAADALAPLGEKELDFPLTAERLWRAMQPQPLSGKTTA</sequence>
<proteinExistence type="predicted"/>
<dbReference type="SMART" id="SM01008">
    <property type="entry name" value="Ald_Xan_dh_C"/>
    <property type="match status" value="1"/>
</dbReference>
<protein>
    <submittedName>
        <fullName evidence="4">Xanthine dehydrogenase family protein molybdopterin-binding subunit</fullName>
    </submittedName>
</protein>
<dbReference type="PANTHER" id="PTHR11908">
    <property type="entry name" value="XANTHINE DEHYDROGENASE"/>
    <property type="match status" value="1"/>
</dbReference>
<name>A0ABW1U1A3_9BURK</name>
<accession>A0ABW1U1A3</accession>
<dbReference type="Pfam" id="PF01315">
    <property type="entry name" value="Ald_Xan_dh_C"/>
    <property type="match status" value="1"/>
</dbReference>
<dbReference type="RefSeq" id="WP_371436545.1">
    <property type="nucleotide sequence ID" value="NZ_JBHSRS010000083.1"/>
</dbReference>
<dbReference type="PANTHER" id="PTHR11908:SF132">
    <property type="entry name" value="ALDEHYDE OXIDASE 1-RELATED"/>
    <property type="match status" value="1"/>
</dbReference>
<evidence type="ECO:0000256" key="2">
    <source>
        <dbReference type="ARBA" id="ARBA00023002"/>
    </source>
</evidence>
<keyword evidence="2" id="KW-0560">Oxidoreductase</keyword>
<evidence type="ECO:0000313" key="5">
    <source>
        <dbReference type="Proteomes" id="UP001596270"/>
    </source>
</evidence>
<dbReference type="InterPro" id="IPR000674">
    <property type="entry name" value="Ald_Oxase/Xan_DH_a/b"/>
</dbReference>
<dbReference type="InterPro" id="IPR036856">
    <property type="entry name" value="Ald_Oxase/Xan_DH_a/b_sf"/>
</dbReference>
<dbReference type="Pfam" id="PF20256">
    <property type="entry name" value="MoCoBD_2"/>
    <property type="match status" value="2"/>
</dbReference>
<keyword evidence="5" id="KW-1185">Reference proteome</keyword>
<dbReference type="InterPro" id="IPR008274">
    <property type="entry name" value="AldOxase/xan_DH_MoCoBD1"/>
</dbReference>
<evidence type="ECO:0000256" key="1">
    <source>
        <dbReference type="ARBA" id="ARBA00022505"/>
    </source>
</evidence>
<keyword evidence="1" id="KW-0500">Molybdenum</keyword>
<gene>
    <name evidence="4" type="ORF">ACFQND_20775</name>
</gene>
<organism evidence="4 5">
    <name type="scientific">Polaromonas aquatica</name>
    <dbReference type="NCBI Taxonomy" id="332657"/>
    <lineage>
        <taxon>Bacteria</taxon>
        <taxon>Pseudomonadati</taxon>
        <taxon>Pseudomonadota</taxon>
        <taxon>Betaproteobacteria</taxon>
        <taxon>Burkholderiales</taxon>
        <taxon>Comamonadaceae</taxon>
        <taxon>Polaromonas</taxon>
    </lineage>
</organism>
<evidence type="ECO:0000313" key="4">
    <source>
        <dbReference type="EMBL" id="MFC6283669.1"/>
    </source>
</evidence>
<dbReference type="InterPro" id="IPR016208">
    <property type="entry name" value="Ald_Oxase/xanthine_DH-like"/>
</dbReference>